<dbReference type="GO" id="GO:0006281">
    <property type="term" value="P:DNA repair"/>
    <property type="evidence" value="ECO:0007669"/>
    <property type="project" value="InterPro"/>
</dbReference>
<gene>
    <name evidence="4" type="ORF">DASC09_014860</name>
</gene>
<organism evidence="4 5">
    <name type="scientific">Saccharomycopsis crataegensis</name>
    <dbReference type="NCBI Taxonomy" id="43959"/>
    <lineage>
        <taxon>Eukaryota</taxon>
        <taxon>Fungi</taxon>
        <taxon>Dikarya</taxon>
        <taxon>Ascomycota</taxon>
        <taxon>Saccharomycotina</taxon>
        <taxon>Saccharomycetes</taxon>
        <taxon>Saccharomycopsidaceae</taxon>
        <taxon>Saccharomycopsis</taxon>
    </lineage>
</organism>
<evidence type="ECO:0000256" key="3">
    <source>
        <dbReference type="ARBA" id="ARBA00023242"/>
    </source>
</evidence>
<sequence length="90" mass="9777">MAEVIPRVDATLLESYKNRAVRMIGKAQVVNSHDSSVAFDSNGSTKLLLPPNIQMEEGQYYEVSAKVSDDLTVRVLDSIAMGDSISKCGD</sequence>
<dbReference type="Gene3D" id="2.40.50.140">
    <property type="entry name" value="Nucleic acid-binding proteins"/>
    <property type="match status" value="1"/>
</dbReference>
<dbReference type="GO" id="GO:0031981">
    <property type="term" value="C:nuclear lumen"/>
    <property type="evidence" value="ECO:0007669"/>
    <property type="project" value="UniProtKB-ARBA"/>
</dbReference>
<dbReference type="EMBL" id="BTFZ01000002">
    <property type="protein sequence ID" value="GMM34161.1"/>
    <property type="molecule type" value="Genomic_DNA"/>
</dbReference>
<dbReference type="GeneID" id="90072140"/>
<keyword evidence="3" id="KW-0539">Nucleus</keyword>
<accession>A0AAV5QHJ9</accession>
<comment type="similarity">
    <text evidence="2">Belongs to the replication factor A protein 3 family.</text>
</comment>
<dbReference type="GO" id="GO:0003677">
    <property type="term" value="F:DNA binding"/>
    <property type="evidence" value="ECO:0007669"/>
    <property type="project" value="InterPro"/>
</dbReference>
<dbReference type="Pfam" id="PF08661">
    <property type="entry name" value="Rep_fac-A_3"/>
    <property type="match status" value="1"/>
</dbReference>
<protein>
    <submittedName>
        <fullName evidence="4">Uncharacterized protein</fullName>
    </submittedName>
</protein>
<dbReference type="RefSeq" id="XP_064851161.1">
    <property type="nucleotide sequence ID" value="XM_064995089.1"/>
</dbReference>
<keyword evidence="5" id="KW-1185">Reference proteome</keyword>
<evidence type="ECO:0000256" key="2">
    <source>
        <dbReference type="ARBA" id="ARBA00009761"/>
    </source>
</evidence>
<dbReference type="InterPro" id="IPR013970">
    <property type="entry name" value="Rfa2"/>
</dbReference>
<evidence type="ECO:0000313" key="5">
    <source>
        <dbReference type="Proteomes" id="UP001360560"/>
    </source>
</evidence>
<dbReference type="GO" id="GO:0006310">
    <property type="term" value="P:DNA recombination"/>
    <property type="evidence" value="ECO:0007669"/>
    <property type="project" value="InterPro"/>
</dbReference>
<dbReference type="Proteomes" id="UP001360560">
    <property type="component" value="Unassembled WGS sequence"/>
</dbReference>
<dbReference type="AlphaFoldDB" id="A0AAV5QHJ9"/>
<comment type="subcellular location">
    <subcellularLocation>
        <location evidence="1">Nucleus</location>
    </subcellularLocation>
</comment>
<dbReference type="SUPFAM" id="SSF50249">
    <property type="entry name" value="Nucleic acid-binding proteins"/>
    <property type="match status" value="1"/>
</dbReference>
<comment type="caution">
    <text evidence="4">The sequence shown here is derived from an EMBL/GenBank/DDBJ whole genome shotgun (WGS) entry which is preliminary data.</text>
</comment>
<name>A0AAV5QHJ9_9ASCO</name>
<evidence type="ECO:0000313" key="4">
    <source>
        <dbReference type="EMBL" id="GMM34161.1"/>
    </source>
</evidence>
<dbReference type="InterPro" id="IPR012340">
    <property type="entry name" value="NA-bd_OB-fold"/>
</dbReference>
<reference evidence="4 5" key="1">
    <citation type="journal article" date="2023" name="Elife">
        <title>Identification of key yeast species and microbe-microbe interactions impacting larval growth of Drosophila in the wild.</title>
        <authorList>
            <person name="Mure A."/>
            <person name="Sugiura Y."/>
            <person name="Maeda R."/>
            <person name="Honda K."/>
            <person name="Sakurai N."/>
            <person name="Takahashi Y."/>
            <person name="Watada M."/>
            <person name="Katoh T."/>
            <person name="Gotoh A."/>
            <person name="Gotoh Y."/>
            <person name="Taniguchi I."/>
            <person name="Nakamura K."/>
            <person name="Hayashi T."/>
            <person name="Katayama T."/>
            <person name="Uemura T."/>
            <person name="Hattori Y."/>
        </authorList>
    </citation>
    <scope>NUCLEOTIDE SEQUENCE [LARGE SCALE GENOMIC DNA]</scope>
    <source>
        <strain evidence="4 5">SC-9</strain>
    </source>
</reference>
<dbReference type="GO" id="GO:0006260">
    <property type="term" value="P:DNA replication"/>
    <property type="evidence" value="ECO:0007669"/>
    <property type="project" value="InterPro"/>
</dbReference>
<evidence type="ECO:0000256" key="1">
    <source>
        <dbReference type="ARBA" id="ARBA00004123"/>
    </source>
</evidence>
<proteinExistence type="inferred from homology"/>